<dbReference type="CDD" id="cd00198">
    <property type="entry name" value="vWFA"/>
    <property type="match status" value="1"/>
</dbReference>
<name>K0B7B6_9ARCH</name>
<organism evidence="2 3">
    <name type="scientific">Candidatus Nitrosopumilus koreensis AR1</name>
    <dbReference type="NCBI Taxonomy" id="1229908"/>
    <lineage>
        <taxon>Archaea</taxon>
        <taxon>Nitrososphaerota</taxon>
        <taxon>Nitrososphaeria</taxon>
        <taxon>Nitrosopumilales</taxon>
        <taxon>Nitrosopumilaceae</taxon>
        <taxon>Nitrosopumilus</taxon>
    </lineage>
</organism>
<dbReference type="STRING" id="1229908.NKOR_04820"/>
<reference evidence="2 3" key="1">
    <citation type="journal article" date="2012" name="J. Bacteriol.">
        <title>Draft Genome Sequence of an Ammonia-Oxidizing Archaeon, "Candidatus Nitrosopumilus koreensis" AR1, from Marine Sediment.</title>
        <authorList>
            <person name="Park S.J."/>
            <person name="Kim J.G."/>
            <person name="Jung M.Y."/>
            <person name="Kim S.J."/>
            <person name="Cha I.T."/>
            <person name="Kwon K."/>
            <person name="Lee J.H."/>
            <person name="Rhee S.K."/>
        </authorList>
    </citation>
    <scope>NUCLEOTIDE SEQUENCE [LARGE SCALE GENOMIC DNA]</scope>
    <source>
        <strain evidence="2 3">AR1</strain>
    </source>
</reference>
<keyword evidence="3" id="KW-1185">Reference proteome</keyword>
<dbReference type="AlphaFoldDB" id="K0B7B6"/>
<dbReference type="RefSeq" id="WP_014963236.1">
    <property type="nucleotide sequence ID" value="NC_018655.1"/>
</dbReference>
<dbReference type="GeneID" id="13725000"/>
<dbReference type="InterPro" id="IPR002035">
    <property type="entry name" value="VWF_A"/>
</dbReference>
<dbReference type="Gene3D" id="3.40.50.410">
    <property type="entry name" value="von Willebrand factor, type A domain"/>
    <property type="match status" value="1"/>
</dbReference>
<dbReference type="Pfam" id="PF00092">
    <property type="entry name" value="VWA"/>
    <property type="match status" value="1"/>
</dbReference>
<dbReference type="HOGENOM" id="CLU_527479_0_0_2"/>
<dbReference type="InterPro" id="IPR036465">
    <property type="entry name" value="vWFA_dom_sf"/>
</dbReference>
<accession>K0B7B6</accession>
<evidence type="ECO:0000313" key="3">
    <source>
        <dbReference type="Proteomes" id="UP000006101"/>
    </source>
</evidence>
<evidence type="ECO:0000313" key="2">
    <source>
        <dbReference type="EMBL" id="AFS80850.1"/>
    </source>
</evidence>
<dbReference type="KEGG" id="nkr:NKOR_04820"/>
<dbReference type="PROSITE" id="PS50234">
    <property type="entry name" value="VWFA"/>
    <property type="match status" value="1"/>
</dbReference>
<dbReference type="SUPFAM" id="SSF53300">
    <property type="entry name" value="vWA-like"/>
    <property type="match status" value="1"/>
</dbReference>
<proteinExistence type="predicted"/>
<sequence length="520" mass="60670">MKENLYDLSANIIYEVADKEKTSIEVTMPEKLSFLELKYGKPTQISLPKPKKSDEKCLYQGILFDSIDDSYSTVWSLFLASLYHSGGHAAVSDYSVYQKWYQRKSPILASQAIKFVEDIRVQEYLKTRYSNPLKNIEMIKFSCELLYNKFLKNILESNEKNRTQHAFRNKIEHFRNEVKESITNNDTPENRIKLADEIYKNRYALGMWEYPFCDNIKPTNFTKYLKYLKLNPTGEFRHYANELGNMWIDEIKKEEKMMEKYKKYSEGLRFDKIKLAPENLGKFFQLRVDSTNFIKKIRSQVSNVTNSMEDPNTEDYGYIEMQKAVQAVASESQGISYFEQDQELRYEESWAIVMDTSASMKIQFQDLQKFLMCIAEAADKINYKGGKWSIHGFSNDFVLIKDFKEKYDDRIKARIGGMNSSGLSFVPDAMKLATRMLEDDINERRYLFLITDGYMMGYHEIDEEFQSAINLASKAGVNVIAIGVPDGMSKYFTVSFPHTEIRKTVANFVRAYTSVAQQYM</sequence>
<gene>
    <name evidence="2" type="ORF">NKOR_04820</name>
</gene>
<protein>
    <submittedName>
        <fullName evidence="2">von Willebrand factor type A</fullName>
    </submittedName>
</protein>
<feature type="domain" description="VWFA" evidence="1">
    <location>
        <begin position="349"/>
        <end position="484"/>
    </location>
</feature>
<dbReference type="PATRIC" id="fig|1229908.8.peg.1048"/>
<evidence type="ECO:0000259" key="1">
    <source>
        <dbReference type="PROSITE" id="PS50234"/>
    </source>
</evidence>
<dbReference type="EMBL" id="CP003842">
    <property type="protein sequence ID" value="AFS80850.1"/>
    <property type="molecule type" value="Genomic_DNA"/>
</dbReference>
<dbReference type="Proteomes" id="UP000006101">
    <property type="component" value="Chromosome"/>
</dbReference>